<gene>
    <name evidence="1" type="ORF">J2T10_003087</name>
</gene>
<proteinExistence type="predicted"/>
<dbReference type="Proteomes" id="UP001244563">
    <property type="component" value="Unassembled WGS sequence"/>
</dbReference>
<dbReference type="RefSeq" id="WP_064723431.1">
    <property type="nucleotide sequence ID" value="NZ_BDDW01000018.1"/>
</dbReference>
<comment type="caution">
    <text evidence="1">The sequence shown here is derived from an EMBL/GenBank/DDBJ whole genome shotgun (WGS) entry which is preliminary data.</text>
</comment>
<keyword evidence="2" id="KW-1185">Reference proteome</keyword>
<organism evidence="1 2">
    <name type="scientific">Paenarthrobacter nicotinovorans</name>
    <name type="common">Arthrobacter nicotinovorans</name>
    <dbReference type="NCBI Taxonomy" id="29320"/>
    <lineage>
        <taxon>Bacteria</taxon>
        <taxon>Bacillati</taxon>
        <taxon>Actinomycetota</taxon>
        <taxon>Actinomycetes</taxon>
        <taxon>Micrococcales</taxon>
        <taxon>Micrococcaceae</taxon>
        <taxon>Paenarthrobacter</taxon>
    </lineage>
</organism>
<evidence type="ECO:0000313" key="2">
    <source>
        <dbReference type="Proteomes" id="UP001244563"/>
    </source>
</evidence>
<accession>A0ABT9TSM4</accession>
<dbReference type="EMBL" id="JAUSSW010000009">
    <property type="protein sequence ID" value="MDQ0103422.1"/>
    <property type="molecule type" value="Genomic_DNA"/>
</dbReference>
<evidence type="ECO:0000313" key="1">
    <source>
        <dbReference type="EMBL" id="MDQ0103422.1"/>
    </source>
</evidence>
<reference evidence="1 2" key="1">
    <citation type="submission" date="2023-07" db="EMBL/GenBank/DDBJ databases">
        <title>Sorghum-associated microbial communities from plants grown in Nebraska, USA.</title>
        <authorList>
            <person name="Schachtman D."/>
        </authorList>
    </citation>
    <scope>NUCLEOTIDE SEQUENCE [LARGE SCALE GENOMIC DNA]</scope>
    <source>
        <strain evidence="1 2">CC523</strain>
    </source>
</reference>
<sequence length="109" mass="11047">MTEHVEARSPALADELLGIVQAVEGVSAVYPAQPLWQSIAGAAVAAVTGEQLPLISLAGEDGVVAVKARIGVGSLLPAPEVAREVAAAIRRHLGNVPAVVEVLVAKIDA</sequence>
<name>A0ABT9TSM4_PAENI</name>
<protein>
    <recommendedName>
        <fullName evidence="3">Asp23/Gls24 family envelope stress response protein</fullName>
    </recommendedName>
</protein>
<evidence type="ECO:0008006" key="3">
    <source>
        <dbReference type="Google" id="ProtNLM"/>
    </source>
</evidence>